<feature type="region of interest" description="Disordered" evidence="3">
    <location>
        <begin position="602"/>
        <end position="670"/>
    </location>
</feature>
<evidence type="ECO:0000313" key="6">
    <source>
        <dbReference type="Proteomes" id="UP000823388"/>
    </source>
</evidence>
<dbReference type="PROSITE" id="PS00972">
    <property type="entry name" value="USP_1"/>
    <property type="match status" value="1"/>
</dbReference>
<dbReference type="GO" id="GO:0016579">
    <property type="term" value="P:protein deubiquitination"/>
    <property type="evidence" value="ECO:0007669"/>
    <property type="project" value="InterPro"/>
</dbReference>
<gene>
    <name evidence="5" type="ORF">PVAP13_4KG076100</name>
</gene>
<dbReference type="PROSITE" id="PS50235">
    <property type="entry name" value="USP_3"/>
    <property type="match status" value="1"/>
</dbReference>
<sequence>MAEVSTAAAPEGVLHRRIEFHLARRPHAAVTAGGGGFRMETLNPQAAGKAGALAAAGSSEGETRRSEKGNAGGIDPELSVARIYLGRIGAGLRNLGNTCYLNSVLQCLTYTEPFAAYLQSGKHKSSCVPSSGIWQTIHRIQVVLTSLLNCSSCISKFTAMPLVLNMLLLAVTQGRTSGFCALCALQNHVKTALQSTGKIVTPSDIVKNLRCISRSFRNSRQEDAHELMVNLLESMHKCCLPSGVPSESQSAYEKSLVHKIFGGRLRSQVKCTRCLHCSNKFDPFLDLSLDIAKATTLVRALQNFTEEELLDGGQKQYQCERCRQKVVAKKRFTIDKAPNVLTVHLKRFSPFNPREKIDKRVEFQPVLDLKPFVSDSKGSDFKYSLYGVLVHAGWNTQSGHYYCYVCTSSGMWHNLDDNQVRQVREADVLRQKAYMLFYVRDSIGNPVARKDNSTANLTTKKTPEKISTLNGITQGSVKAEHLNGSFPFGDKMHNASNGYSSIFGKTSGDHFSKNEVKAENAAASQSNGLSSTRALGPRNDGVTLPAKSIQCSVNGQETSSSHQPLSIANTFGKQTVAGRSLQEMEPKAEAGKSTYAASPMVNGAGTLSKADKLTSQPQTTPLSKPTAHVNDTSAGLTSQTSLKKDSIVSNGVVPGSGSLTSSEKAKNLPRSVEQANDIVMALPMSQNKTAPEVAQVKCGQQISSGGSVQVAVAASCNGTTAQKANLKSKKFVRYPVVNMWLGSKKLLVASLKPGKKTKHKRTRRRLVDCKDVANISCLGDSMNDQLTSTSATAQSEAVECTSVRQKRSHASERPGNDTQSSKNKQKVNGACVDTETNAPSANVDIPTSGSSSSVDQTQSRKHVDAQLGVPQPVSIRASDLVEATVPCWDDIDMPNTKVAEPQHKKRKSLGYVLDEWDEEYDRGKTKKVRNSKQDFGGPNPFQEEANYISQRKSKQKSYKGKSWNKPNMTEGLRI</sequence>
<dbReference type="InterPro" id="IPR038765">
    <property type="entry name" value="Papain-like_cys_pep_sf"/>
</dbReference>
<evidence type="ECO:0000313" key="5">
    <source>
        <dbReference type="EMBL" id="KAG2609921.1"/>
    </source>
</evidence>
<dbReference type="InterPro" id="IPR001394">
    <property type="entry name" value="Peptidase_C19_UCH"/>
</dbReference>
<dbReference type="EMBL" id="CM029043">
    <property type="protein sequence ID" value="KAG2609921.1"/>
    <property type="molecule type" value="Genomic_DNA"/>
</dbReference>
<keyword evidence="6" id="KW-1185">Reference proteome</keyword>
<organism evidence="5 6">
    <name type="scientific">Panicum virgatum</name>
    <name type="common">Blackwell switchgrass</name>
    <dbReference type="NCBI Taxonomy" id="38727"/>
    <lineage>
        <taxon>Eukaryota</taxon>
        <taxon>Viridiplantae</taxon>
        <taxon>Streptophyta</taxon>
        <taxon>Embryophyta</taxon>
        <taxon>Tracheophyta</taxon>
        <taxon>Spermatophyta</taxon>
        <taxon>Magnoliopsida</taxon>
        <taxon>Liliopsida</taxon>
        <taxon>Poales</taxon>
        <taxon>Poaceae</taxon>
        <taxon>PACMAD clade</taxon>
        <taxon>Panicoideae</taxon>
        <taxon>Panicodae</taxon>
        <taxon>Paniceae</taxon>
        <taxon>Panicinae</taxon>
        <taxon>Panicum</taxon>
        <taxon>Panicum sect. Hiantes</taxon>
    </lineage>
</organism>
<keyword evidence="2" id="KW-0833">Ubl conjugation pathway</keyword>
<feature type="region of interest" description="Disordered" evidence="3">
    <location>
        <begin position="517"/>
        <end position="543"/>
    </location>
</feature>
<feature type="compositionally biased region" description="Polar residues" evidence="3">
    <location>
        <begin position="522"/>
        <end position="533"/>
    </location>
</feature>
<evidence type="ECO:0000256" key="3">
    <source>
        <dbReference type="SAM" id="MobiDB-lite"/>
    </source>
</evidence>
<dbReference type="PANTHER" id="PTHR24006">
    <property type="entry name" value="UBIQUITIN CARBOXYL-TERMINAL HYDROLASE"/>
    <property type="match status" value="1"/>
</dbReference>
<dbReference type="InterPro" id="IPR050164">
    <property type="entry name" value="Peptidase_C19"/>
</dbReference>
<proteinExistence type="inferred from homology"/>
<dbReference type="GO" id="GO:0005634">
    <property type="term" value="C:nucleus"/>
    <property type="evidence" value="ECO:0007669"/>
    <property type="project" value="TreeGrafter"/>
</dbReference>
<feature type="region of interest" description="Disordered" evidence="3">
    <location>
        <begin position="784"/>
        <end position="867"/>
    </location>
</feature>
<name>A0A8T0TDY0_PANVG</name>
<comment type="caution">
    <text evidence="5">The sequence shown here is derived from an EMBL/GenBank/DDBJ whole genome shotgun (WGS) entry which is preliminary data.</text>
</comment>
<dbReference type="InterPro" id="IPR028889">
    <property type="entry name" value="USP"/>
</dbReference>
<dbReference type="Gene3D" id="3.90.70.10">
    <property type="entry name" value="Cysteine proteinases"/>
    <property type="match status" value="1"/>
</dbReference>
<evidence type="ECO:0000256" key="2">
    <source>
        <dbReference type="RuleBase" id="RU366025"/>
    </source>
</evidence>
<dbReference type="AlphaFoldDB" id="A0A8T0TDY0"/>
<accession>A0A8T0TDY0</accession>
<comment type="function">
    <text evidence="2">Recognizes and hydrolyzes the peptide bond at the C-terminal Gly of ubiquitin. Involved in the processing of poly-ubiquitin precursors as well as that of ubiquitinated proteins.</text>
</comment>
<dbReference type="EC" id="3.4.19.12" evidence="2"/>
<dbReference type="GO" id="GO:0005829">
    <property type="term" value="C:cytosol"/>
    <property type="evidence" value="ECO:0007669"/>
    <property type="project" value="TreeGrafter"/>
</dbReference>
<comment type="catalytic activity">
    <reaction evidence="2">
        <text>Thiol-dependent hydrolysis of ester, thioester, amide, peptide and isopeptide bonds formed by the C-terminal Gly of ubiquitin (a 76-residue protein attached to proteins as an intracellular targeting signal).</text>
        <dbReference type="EC" id="3.4.19.12"/>
    </reaction>
</comment>
<dbReference type="Proteomes" id="UP000823388">
    <property type="component" value="Chromosome 4K"/>
</dbReference>
<feature type="compositionally biased region" description="Polar residues" evidence="3">
    <location>
        <begin position="613"/>
        <end position="641"/>
    </location>
</feature>
<keyword evidence="2" id="KW-0378">Hydrolase</keyword>
<feature type="compositionally biased region" description="Polar residues" evidence="3">
    <location>
        <begin position="784"/>
        <end position="795"/>
    </location>
</feature>
<dbReference type="InterPro" id="IPR018200">
    <property type="entry name" value="USP_CS"/>
</dbReference>
<evidence type="ECO:0000256" key="1">
    <source>
        <dbReference type="ARBA" id="ARBA00009085"/>
    </source>
</evidence>
<keyword evidence="2" id="KW-0645">Protease</keyword>
<dbReference type="Pfam" id="PF00443">
    <property type="entry name" value="UCH"/>
    <property type="match status" value="1"/>
</dbReference>
<dbReference type="PROSITE" id="PS00973">
    <property type="entry name" value="USP_2"/>
    <property type="match status" value="1"/>
</dbReference>
<dbReference type="CDD" id="cd02661">
    <property type="entry name" value="Peptidase_C19E"/>
    <property type="match status" value="1"/>
</dbReference>
<dbReference type="FunFam" id="3.90.70.10:FF:000078">
    <property type="entry name" value="Ubiquitin carboxyl-terminal hydrolase 23"/>
    <property type="match status" value="1"/>
</dbReference>
<comment type="similarity">
    <text evidence="1 2">Belongs to the peptidase C19 family.</text>
</comment>
<feature type="region of interest" description="Disordered" evidence="3">
    <location>
        <begin position="53"/>
        <end position="73"/>
    </location>
</feature>
<reference evidence="5" key="1">
    <citation type="submission" date="2020-05" db="EMBL/GenBank/DDBJ databases">
        <title>WGS assembly of Panicum virgatum.</title>
        <authorList>
            <person name="Lovell J.T."/>
            <person name="Jenkins J."/>
            <person name="Shu S."/>
            <person name="Juenger T.E."/>
            <person name="Schmutz J."/>
        </authorList>
    </citation>
    <scope>NUCLEOTIDE SEQUENCE</scope>
    <source>
        <strain evidence="5">AP13</strain>
    </source>
</reference>
<dbReference type="SUPFAM" id="SSF54001">
    <property type="entry name" value="Cysteine proteinases"/>
    <property type="match status" value="1"/>
</dbReference>
<dbReference type="GO" id="GO:0006508">
    <property type="term" value="P:proteolysis"/>
    <property type="evidence" value="ECO:0007669"/>
    <property type="project" value="UniProtKB-KW"/>
</dbReference>
<feature type="region of interest" description="Disordered" evidence="3">
    <location>
        <begin position="920"/>
        <end position="974"/>
    </location>
</feature>
<evidence type="ECO:0000259" key="4">
    <source>
        <dbReference type="PROSITE" id="PS50235"/>
    </source>
</evidence>
<protein>
    <recommendedName>
        <fullName evidence="2">Ubiquitin carboxyl-terminal hydrolase</fullName>
        <ecNumber evidence="2">3.4.19.12</ecNumber>
    </recommendedName>
</protein>
<dbReference type="GO" id="GO:0004843">
    <property type="term" value="F:cysteine-type deubiquitinase activity"/>
    <property type="evidence" value="ECO:0007669"/>
    <property type="project" value="UniProtKB-UniRule"/>
</dbReference>
<dbReference type="PANTHER" id="PTHR24006:SF663">
    <property type="entry name" value="UBIQUITIN CARBOXYL-TERMINAL HYDROLASE 23"/>
    <property type="match status" value="1"/>
</dbReference>
<feature type="domain" description="USP" evidence="4">
    <location>
        <begin position="90"/>
        <end position="441"/>
    </location>
</feature>
<keyword evidence="2" id="KW-0788">Thiol protease</keyword>